<dbReference type="Proteomes" id="UP000644507">
    <property type="component" value="Unassembled WGS sequence"/>
</dbReference>
<organism evidence="6 7">
    <name type="scientific">Roseibacillus persicicus</name>
    <dbReference type="NCBI Taxonomy" id="454148"/>
    <lineage>
        <taxon>Bacteria</taxon>
        <taxon>Pseudomonadati</taxon>
        <taxon>Verrucomicrobiota</taxon>
        <taxon>Verrucomicrobiia</taxon>
        <taxon>Verrucomicrobiales</taxon>
        <taxon>Verrucomicrobiaceae</taxon>
        <taxon>Roseibacillus</taxon>
    </lineage>
</organism>
<gene>
    <name evidence="5 6" type="primary">kdsB</name>
    <name evidence="6" type="ORF">GCM10007100_19330</name>
</gene>
<name>A0A918WL58_9BACT</name>
<dbReference type="InterPro" id="IPR003329">
    <property type="entry name" value="Cytidylyl_trans"/>
</dbReference>
<evidence type="ECO:0000256" key="1">
    <source>
        <dbReference type="ARBA" id="ARBA00004370"/>
    </source>
</evidence>
<comment type="pathway">
    <text evidence="5">Nucleotide-sugar biosynthesis; CMP-3-deoxy-D-manno-octulosonate biosynthesis; CMP-3-deoxy-D-manno-octulosonate from 3-deoxy-D-manno-octulosonate and CTP: step 1/1.</text>
</comment>
<dbReference type="Gene3D" id="3.90.550.10">
    <property type="entry name" value="Spore Coat Polysaccharide Biosynthesis Protein SpsA, Chain A"/>
    <property type="match status" value="1"/>
</dbReference>
<dbReference type="GO" id="GO:0005829">
    <property type="term" value="C:cytosol"/>
    <property type="evidence" value="ECO:0007669"/>
    <property type="project" value="TreeGrafter"/>
</dbReference>
<dbReference type="EC" id="2.7.7.38" evidence="5"/>
<evidence type="ECO:0000256" key="2">
    <source>
        <dbReference type="ARBA" id="ARBA00022679"/>
    </source>
</evidence>
<dbReference type="FunFam" id="3.90.550.10:FF:000011">
    <property type="entry name" value="3-deoxy-manno-octulosonate cytidylyltransferase"/>
    <property type="match status" value="1"/>
</dbReference>
<reference evidence="6" key="2">
    <citation type="submission" date="2020-09" db="EMBL/GenBank/DDBJ databases">
        <authorList>
            <person name="Sun Q."/>
            <person name="Kim S."/>
        </authorList>
    </citation>
    <scope>NUCLEOTIDE SEQUENCE</scope>
    <source>
        <strain evidence="6">KCTC 12988</strain>
    </source>
</reference>
<dbReference type="CDD" id="cd02517">
    <property type="entry name" value="CMP-KDO-Synthetase"/>
    <property type="match status" value="1"/>
</dbReference>
<dbReference type="GO" id="GO:0008690">
    <property type="term" value="F:3-deoxy-manno-octulosonate cytidylyltransferase activity"/>
    <property type="evidence" value="ECO:0007669"/>
    <property type="project" value="UniProtKB-UniRule"/>
</dbReference>
<evidence type="ECO:0000256" key="3">
    <source>
        <dbReference type="ARBA" id="ARBA00022695"/>
    </source>
</evidence>
<dbReference type="RefSeq" id="WP_189569737.1">
    <property type="nucleotide sequence ID" value="NZ_BMXI01000007.1"/>
</dbReference>
<comment type="similarity">
    <text evidence="5">Belongs to the KdsB family.</text>
</comment>
<sequence length="258" mass="28366">MNNSTASPQIIGVIPARWASSRFPGKPLFRLCGKPLLEHVCARARQCEQLDQIVVATDDERIEKAAQSFGMEVVMTSAEHPTGTDRIAEAAARFPSATHFINIQGDEPLIEPALVDQLASQLGADASIDLITAASPLQDTAQLQDPNIVKVVLNACNDALYFSRSPIPFARVADSVQPLRHIGLYGYRSDFLRDFVQWPPAPLEIAESLEQLRALHHGARIRVVLTDHEAIGLDTPEQVSLLENLLTRLHETQNTTQP</sequence>
<dbReference type="SUPFAM" id="SSF53448">
    <property type="entry name" value="Nucleotide-diphospho-sugar transferases"/>
    <property type="match status" value="1"/>
</dbReference>
<keyword evidence="2 5" id="KW-0808">Transferase</keyword>
<dbReference type="GO" id="GO:0033468">
    <property type="term" value="P:CMP-keto-3-deoxy-D-manno-octulosonic acid biosynthetic process"/>
    <property type="evidence" value="ECO:0007669"/>
    <property type="project" value="UniProtKB-UniRule"/>
</dbReference>
<proteinExistence type="inferred from homology"/>
<keyword evidence="5" id="KW-0963">Cytoplasm</keyword>
<comment type="function">
    <text evidence="5">Activates KDO (a required 8-carbon sugar) for incorporation into bacterial lipopolysaccharide in Gram-negative bacteria.</text>
</comment>
<evidence type="ECO:0000256" key="5">
    <source>
        <dbReference type="HAMAP-Rule" id="MF_00057"/>
    </source>
</evidence>
<dbReference type="InterPro" id="IPR004528">
    <property type="entry name" value="KdsB"/>
</dbReference>
<dbReference type="EMBL" id="BMXI01000007">
    <property type="protein sequence ID" value="GHC53048.1"/>
    <property type="molecule type" value="Genomic_DNA"/>
</dbReference>
<comment type="caution">
    <text evidence="6">The sequence shown here is derived from an EMBL/GenBank/DDBJ whole genome shotgun (WGS) entry which is preliminary data.</text>
</comment>
<dbReference type="NCBIfam" id="NF009905">
    <property type="entry name" value="PRK13368.1"/>
    <property type="match status" value="1"/>
</dbReference>
<keyword evidence="3 5" id="KW-0548">Nucleotidyltransferase</keyword>
<dbReference type="NCBIfam" id="NF003952">
    <property type="entry name" value="PRK05450.1-5"/>
    <property type="match status" value="1"/>
</dbReference>
<dbReference type="AlphaFoldDB" id="A0A918WL58"/>
<dbReference type="GO" id="GO:0009103">
    <property type="term" value="P:lipopolysaccharide biosynthetic process"/>
    <property type="evidence" value="ECO:0007669"/>
    <property type="project" value="UniProtKB-UniRule"/>
</dbReference>
<accession>A0A918WL58</accession>
<comment type="catalytic activity">
    <reaction evidence="5">
        <text>3-deoxy-alpha-D-manno-oct-2-ulosonate + CTP = CMP-3-deoxy-beta-D-manno-octulosonate + diphosphate</text>
        <dbReference type="Rhea" id="RHEA:23448"/>
        <dbReference type="ChEBI" id="CHEBI:33019"/>
        <dbReference type="ChEBI" id="CHEBI:37563"/>
        <dbReference type="ChEBI" id="CHEBI:85986"/>
        <dbReference type="ChEBI" id="CHEBI:85987"/>
        <dbReference type="EC" id="2.7.7.38"/>
    </reaction>
</comment>
<reference evidence="6" key="1">
    <citation type="journal article" date="2014" name="Int. J. Syst. Evol. Microbiol.">
        <title>Complete genome sequence of Corynebacterium casei LMG S-19264T (=DSM 44701T), isolated from a smear-ripened cheese.</title>
        <authorList>
            <consortium name="US DOE Joint Genome Institute (JGI-PGF)"/>
            <person name="Walter F."/>
            <person name="Albersmeier A."/>
            <person name="Kalinowski J."/>
            <person name="Ruckert C."/>
        </authorList>
    </citation>
    <scope>NUCLEOTIDE SEQUENCE</scope>
    <source>
        <strain evidence="6">KCTC 12988</strain>
    </source>
</reference>
<dbReference type="NCBIfam" id="NF003950">
    <property type="entry name" value="PRK05450.1-3"/>
    <property type="match status" value="1"/>
</dbReference>
<dbReference type="Pfam" id="PF02348">
    <property type="entry name" value="CTP_transf_3"/>
    <property type="match status" value="1"/>
</dbReference>
<keyword evidence="7" id="KW-1185">Reference proteome</keyword>
<dbReference type="PANTHER" id="PTHR42866:SF2">
    <property type="entry name" value="3-DEOXY-MANNO-OCTULOSONATE CYTIDYLYLTRANSFERASE, MITOCHONDRIAL"/>
    <property type="match status" value="1"/>
</dbReference>
<evidence type="ECO:0000313" key="6">
    <source>
        <dbReference type="EMBL" id="GHC53048.1"/>
    </source>
</evidence>
<dbReference type="GO" id="GO:0016020">
    <property type="term" value="C:membrane"/>
    <property type="evidence" value="ECO:0007669"/>
    <property type="project" value="UniProtKB-SubCell"/>
</dbReference>
<comment type="subcellular location">
    <subcellularLocation>
        <location evidence="5">Cytoplasm</location>
    </subcellularLocation>
    <subcellularLocation>
        <location evidence="1">Membrane</location>
    </subcellularLocation>
</comment>
<evidence type="ECO:0000256" key="4">
    <source>
        <dbReference type="ARBA" id="ARBA00022985"/>
    </source>
</evidence>
<dbReference type="PANTHER" id="PTHR42866">
    <property type="entry name" value="3-DEOXY-MANNO-OCTULOSONATE CYTIDYLYLTRANSFERASE"/>
    <property type="match status" value="1"/>
</dbReference>
<dbReference type="InterPro" id="IPR029044">
    <property type="entry name" value="Nucleotide-diphossugar_trans"/>
</dbReference>
<dbReference type="NCBIfam" id="TIGR00466">
    <property type="entry name" value="kdsB"/>
    <property type="match status" value="1"/>
</dbReference>
<dbReference type="HAMAP" id="MF_00057">
    <property type="entry name" value="KdsB"/>
    <property type="match status" value="1"/>
</dbReference>
<keyword evidence="4 5" id="KW-0448">Lipopolysaccharide biosynthesis</keyword>
<protein>
    <recommendedName>
        <fullName evidence="5">3-deoxy-manno-octulosonate cytidylyltransferase</fullName>
        <ecNumber evidence="5">2.7.7.38</ecNumber>
    </recommendedName>
    <alternativeName>
        <fullName evidence="5">CMP-2-keto-3-deoxyoctulosonic acid synthase</fullName>
        <shortName evidence="5">CKS</shortName>
        <shortName evidence="5">CMP-KDO synthase</shortName>
    </alternativeName>
</protein>
<evidence type="ECO:0000313" key="7">
    <source>
        <dbReference type="Proteomes" id="UP000644507"/>
    </source>
</evidence>